<name>A0A5B9WB91_9BACT</name>
<keyword evidence="4" id="KW-0274">FAD</keyword>
<dbReference type="InterPro" id="IPR036188">
    <property type="entry name" value="FAD/NAD-bd_sf"/>
</dbReference>
<reference evidence="11 12" key="1">
    <citation type="submission" date="2019-08" db="EMBL/GenBank/DDBJ databases">
        <title>Deep-cultivation of Planctomycetes and their phenomic and genomic characterization uncovers novel biology.</title>
        <authorList>
            <person name="Wiegand S."/>
            <person name="Jogler M."/>
            <person name="Boedeker C."/>
            <person name="Pinto D."/>
            <person name="Vollmers J."/>
            <person name="Rivas-Marin E."/>
            <person name="Kohn T."/>
            <person name="Peeters S.H."/>
            <person name="Heuer A."/>
            <person name="Rast P."/>
            <person name="Oberbeckmann S."/>
            <person name="Bunk B."/>
            <person name="Jeske O."/>
            <person name="Meyerdierks A."/>
            <person name="Storesund J.E."/>
            <person name="Kallscheuer N."/>
            <person name="Luecker S."/>
            <person name="Lage O.M."/>
            <person name="Pohl T."/>
            <person name="Merkel B.J."/>
            <person name="Hornburger P."/>
            <person name="Mueller R.-W."/>
            <person name="Bruemmer F."/>
            <person name="Labrenz M."/>
            <person name="Spormann A.M."/>
            <person name="Op den Camp H."/>
            <person name="Overmann J."/>
            <person name="Amann R."/>
            <person name="Jetten M.S.M."/>
            <person name="Mascher T."/>
            <person name="Medema M.H."/>
            <person name="Devos D.P."/>
            <person name="Kaster A.-K."/>
            <person name="Ovreas L."/>
            <person name="Rohde M."/>
            <person name="Galperin M.Y."/>
            <person name="Jogler C."/>
        </authorList>
    </citation>
    <scope>NUCLEOTIDE SEQUENCE [LARGE SCALE GENOMIC DNA]</scope>
    <source>
        <strain evidence="11 12">OJF2</strain>
    </source>
</reference>
<evidence type="ECO:0000256" key="6">
    <source>
        <dbReference type="ARBA" id="ARBA00023002"/>
    </source>
</evidence>
<feature type="domain" description="External alternative NADH-ubiquinone oxidoreductase-like C-terminal" evidence="10">
    <location>
        <begin position="350"/>
        <end position="409"/>
    </location>
</feature>
<gene>
    <name evidence="11" type="primary">ndh</name>
    <name evidence="11" type="ORF">OJF2_57370</name>
</gene>
<dbReference type="Gene3D" id="3.50.50.100">
    <property type="match status" value="1"/>
</dbReference>
<dbReference type="EMBL" id="CP042997">
    <property type="protein sequence ID" value="QEH37150.1"/>
    <property type="molecule type" value="Genomic_DNA"/>
</dbReference>
<accession>A0A5B9WB91</accession>
<evidence type="ECO:0000256" key="7">
    <source>
        <dbReference type="ARBA" id="ARBA00023027"/>
    </source>
</evidence>
<keyword evidence="7" id="KW-0520">NAD</keyword>
<feature type="domain" description="FAD/NAD(P)-binding" evidence="9">
    <location>
        <begin position="6"/>
        <end position="322"/>
    </location>
</feature>
<dbReference type="InterPro" id="IPR023753">
    <property type="entry name" value="FAD/NAD-binding_dom"/>
</dbReference>
<evidence type="ECO:0000256" key="2">
    <source>
        <dbReference type="ARBA" id="ARBA00012637"/>
    </source>
</evidence>
<dbReference type="PRINTS" id="PR00368">
    <property type="entry name" value="FADPNR"/>
</dbReference>
<evidence type="ECO:0000313" key="11">
    <source>
        <dbReference type="EMBL" id="QEH37150.1"/>
    </source>
</evidence>
<dbReference type="PANTHER" id="PTHR43706:SF47">
    <property type="entry name" value="EXTERNAL NADH-UBIQUINONE OXIDOREDUCTASE 1, MITOCHONDRIAL-RELATED"/>
    <property type="match status" value="1"/>
</dbReference>
<evidence type="ECO:0000259" key="10">
    <source>
        <dbReference type="Pfam" id="PF22366"/>
    </source>
</evidence>
<dbReference type="RefSeq" id="WP_246196193.1">
    <property type="nucleotide sequence ID" value="NZ_CP042997.1"/>
</dbReference>
<dbReference type="PRINTS" id="PR00411">
    <property type="entry name" value="PNDRDTASEI"/>
</dbReference>
<keyword evidence="3" id="KW-0285">Flavoprotein</keyword>
<dbReference type="InterPro" id="IPR054585">
    <property type="entry name" value="NDH2-like_C"/>
</dbReference>
<dbReference type="Pfam" id="PF22366">
    <property type="entry name" value="NDH2_C"/>
    <property type="match status" value="1"/>
</dbReference>
<organism evidence="11 12">
    <name type="scientific">Aquisphaera giovannonii</name>
    <dbReference type="NCBI Taxonomy" id="406548"/>
    <lineage>
        <taxon>Bacteria</taxon>
        <taxon>Pseudomonadati</taxon>
        <taxon>Planctomycetota</taxon>
        <taxon>Planctomycetia</taxon>
        <taxon>Isosphaerales</taxon>
        <taxon>Isosphaeraceae</taxon>
        <taxon>Aquisphaera</taxon>
    </lineage>
</organism>
<dbReference type="PANTHER" id="PTHR43706">
    <property type="entry name" value="NADH DEHYDROGENASE"/>
    <property type="match status" value="1"/>
</dbReference>
<keyword evidence="12" id="KW-1185">Reference proteome</keyword>
<dbReference type="GO" id="GO:0050136">
    <property type="term" value="F:NADH dehydrogenase (quinone) (non-electrogenic) activity"/>
    <property type="evidence" value="ECO:0007669"/>
    <property type="project" value="UniProtKB-EC"/>
</dbReference>
<evidence type="ECO:0000313" key="12">
    <source>
        <dbReference type="Proteomes" id="UP000324233"/>
    </source>
</evidence>
<dbReference type="InterPro" id="IPR045024">
    <property type="entry name" value="NDH-2"/>
</dbReference>
<comment type="catalytic activity">
    <reaction evidence="8">
        <text>a quinone + NADH + H(+) = a quinol + NAD(+)</text>
        <dbReference type="Rhea" id="RHEA:46160"/>
        <dbReference type="ChEBI" id="CHEBI:15378"/>
        <dbReference type="ChEBI" id="CHEBI:24646"/>
        <dbReference type="ChEBI" id="CHEBI:57540"/>
        <dbReference type="ChEBI" id="CHEBI:57945"/>
        <dbReference type="ChEBI" id="CHEBI:132124"/>
        <dbReference type="EC" id="1.6.5.9"/>
    </reaction>
</comment>
<comment type="similarity">
    <text evidence="1">Belongs to the NADH dehydrogenase family.</text>
</comment>
<evidence type="ECO:0000256" key="3">
    <source>
        <dbReference type="ARBA" id="ARBA00022630"/>
    </source>
</evidence>
<dbReference type="Proteomes" id="UP000324233">
    <property type="component" value="Chromosome"/>
</dbReference>
<evidence type="ECO:0000256" key="1">
    <source>
        <dbReference type="ARBA" id="ARBA00005272"/>
    </source>
</evidence>
<evidence type="ECO:0000256" key="8">
    <source>
        <dbReference type="ARBA" id="ARBA00047599"/>
    </source>
</evidence>
<dbReference type="KEGG" id="agv:OJF2_57370"/>
<keyword evidence="6 11" id="KW-0560">Oxidoreductase</keyword>
<keyword evidence="5" id="KW-0809">Transit peptide</keyword>
<proteinExistence type="inferred from homology"/>
<protein>
    <recommendedName>
        <fullName evidence="2">NADH:ubiquinone reductase (non-electrogenic)</fullName>
        <ecNumber evidence="2">1.6.5.9</ecNumber>
    </recommendedName>
</protein>
<dbReference type="Pfam" id="PF07992">
    <property type="entry name" value="Pyr_redox_2"/>
    <property type="match status" value="1"/>
</dbReference>
<dbReference type="SUPFAM" id="SSF51905">
    <property type="entry name" value="FAD/NAD(P)-binding domain"/>
    <property type="match status" value="1"/>
</dbReference>
<sequence length="442" mass="46828">MAERKRVVIIGGGFGGLEAAKKLAKAPVEVLLLDRKNHHTFQPLLYQVATAALSPADIASPIRHILHKQANCRVALAHATAIDAARKVVVVEGGEIPYDWLILAAGATHSYFGRDDWEHLAPGLKSVEDATTIRTRLLLAFEDAEYEVGEEGRRAALTFAIVGGGPTGVELAGAIKEIAAKAIPADFRNIDTKTARVLLLQGGDRLLPGLDPSLGERAKKDLEKLGVEVMLNSRVTGVTEGGVTIGDEFVPARNVLWAAGVKANPIGRTLGAPLDRSGRVMVAPDLTVPGAPGVFVIGDMAAAEVEPGKPVPGVAPAAIQMGKHAAKLIAAEARGEVVPPDRRKFVYRDKGTLATIGRGRAVAQIGRLKFGGLLAWLLWACVHVLSLVNFRNRTAVLFNWAWQLFTFGRGARLITGDPKIPVAIPGPGPKPTLASFSRSPGS</sequence>
<dbReference type="EC" id="1.6.5.9" evidence="2"/>
<dbReference type="AlphaFoldDB" id="A0A5B9WB91"/>
<evidence type="ECO:0000256" key="5">
    <source>
        <dbReference type="ARBA" id="ARBA00022946"/>
    </source>
</evidence>
<evidence type="ECO:0000259" key="9">
    <source>
        <dbReference type="Pfam" id="PF07992"/>
    </source>
</evidence>
<evidence type="ECO:0000256" key="4">
    <source>
        <dbReference type="ARBA" id="ARBA00022827"/>
    </source>
</evidence>